<sequence>MSTRLILTFVLILPLSACQSLFFWPTPDLVDSPKRFGFNYENVEFQSADHTRLHGWYLSSTFAAANSLGTVYFLHGNATNLSYHIASLYWLTEYGWNVFIIDYRGYGRSEGEPDFQSVIQDASSGYQWLRARGEDNIIVIGQSLGGAIATGMLGLNKHIRISGLILDSTFASHREIFRDIIGQSWLLWGLQIPLSWGVVDDYAPQNYIAGLSHIPVLFVHSDADRVINKKHSESLYRQASGVKALWIARNLQHGAIWQDKYWQQQLICQLEQWPKLMPAEQACSTSSPKTEKSAFNPPVSDTTSAPEIEDN</sequence>
<feature type="domain" description="Serine aminopeptidase S33" evidence="2">
    <location>
        <begin position="68"/>
        <end position="175"/>
    </location>
</feature>
<dbReference type="InterPro" id="IPR022742">
    <property type="entry name" value="Hydrolase_4"/>
</dbReference>
<dbReference type="RefSeq" id="WP_274053422.1">
    <property type="nucleotide sequence ID" value="NZ_CP059693.1"/>
</dbReference>
<name>A0ABY7VH92_9GAMM</name>
<accession>A0ABY7VH92</accession>
<evidence type="ECO:0000256" key="1">
    <source>
        <dbReference type="SAM" id="MobiDB-lite"/>
    </source>
</evidence>
<dbReference type="PANTHER" id="PTHR12277:SF81">
    <property type="entry name" value="PROTEIN ABHD13"/>
    <property type="match status" value="1"/>
</dbReference>
<evidence type="ECO:0000313" key="3">
    <source>
        <dbReference type="EMBL" id="WDE13082.1"/>
    </source>
</evidence>
<dbReference type="SUPFAM" id="SSF53474">
    <property type="entry name" value="alpha/beta-Hydrolases"/>
    <property type="match status" value="1"/>
</dbReference>
<evidence type="ECO:0000259" key="2">
    <source>
        <dbReference type="Pfam" id="PF12146"/>
    </source>
</evidence>
<dbReference type="Pfam" id="PF12146">
    <property type="entry name" value="Hydrolase_4"/>
    <property type="match status" value="1"/>
</dbReference>
<dbReference type="GO" id="GO:0016787">
    <property type="term" value="F:hydrolase activity"/>
    <property type="evidence" value="ECO:0007669"/>
    <property type="project" value="UniProtKB-KW"/>
</dbReference>
<dbReference type="Gene3D" id="3.40.50.1820">
    <property type="entry name" value="alpha/beta hydrolase"/>
    <property type="match status" value="1"/>
</dbReference>
<protein>
    <submittedName>
        <fullName evidence="3">Alpha/beta hydrolase</fullName>
    </submittedName>
</protein>
<evidence type="ECO:0000313" key="4">
    <source>
        <dbReference type="Proteomes" id="UP001215231"/>
    </source>
</evidence>
<keyword evidence="4" id="KW-1185">Reference proteome</keyword>
<gene>
    <name evidence="3" type="ORF">H3N35_06450</name>
</gene>
<dbReference type="Proteomes" id="UP001215231">
    <property type="component" value="Chromosome"/>
</dbReference>
<dbReference type="InterPro" id="IPR029058">
    <property type="entry name" value="AB_hydrolase_fold"/>
</dbReference>
<dbReference type="PANTHER" id="PTHR12277">
    <property type="entry name" value="ALPHA/BETA HYDROLASE DOMAIN-CONTAINING PROTEIN"/>
    <property type="match status" value="1"/>
</dbReference>
<keyword evidence="3" id="KW-0378">Hydrolase</keyword>
<reference evidence="3 4" key="1">
    <citation type="journal article" date="2022" name="Mar. Drugs">
        <title>Bioassay-Guided Fractionation Leads to the Detection of Cholic Acid Generated by the Rare Thalassomonas sp.</title>
        <authorList>
            <person name="Pheiffer F."/>
            <person name="Schneider Y.K."/>
            <person name="Hansen E.H."/>
            <person name="Andersen J.H."/>
            <person name="Isaksson J."/>
            <person name="Busche T."/>
            <person name="R C."/>
            <person name="Kalinowski J."/>
            <person name="Zyl L.V."/>
            <person name="Trindade M."/>
        </authorList>
    </citation>
    <scope>NUCLEOTIDE SEQUENCE [LARGE SCALE GENOMIC DNA]</scope>
    <source>
        <strain evidence="3 4">A5K-61T</strain>
    </source>
</reference>
<feature type="region of interest" description="Disordered" evidence="1">
    <location>
        <begin position="281"/>
        <end position="311"/>
    </location>
</feature>
<organism evidence="3 4">
    <name type="scientific">Thalassomonas haliotis</name>
    <dbReference type="NCBI Taxonomy" id="485448"/>
    <lineage>
        <taxon>Bacteria</taxon>
        <taxon>Pseudomonadati</taxon>
        <taxon>Pseudomonadota</taxon>
        <taxon>Gammaproteobacteria</taxon>
        <taxon>Alteromonadales</taxon>
        <taxon>Colwelliaceae</taxon>
        <taxon>Thalassomonas</taxon>
    </lineage>
</organism>
<proteinExistence type="predicted"/>
<dbReference type="EMBL" id="CP059693">
    <property type="protein sequence ID" value="WDE13082.1"/>
    <property type="molecule type" value="Genomic_DNA"/>
</dbReference>